<feature type="region of interest" description="Disordered" evidence="4">
    <location>
        <begin position="23"/>
        <end position="81"/>
    </location>
</feature>
<feature type="domain" description="NOT2/NOT3/NOT5 C-terminal" evidence="5">
    <location>
        <begin position="246"/>
        <end position="370"/>
    </location>
</feature>
<sequence length="376" mass="40858">MVRVKQPVDVVRQPSGLISVTTTTTTTASVAQQAPAQPIPTNDENAAPTPLHVDMPPPLASQPAALSPAMAPASGSSTPESNLVKRFSISSSTSSQQEVIALKVAPAQTSSASDVVNATAVQQASALTANAQQQQQQQLTTVAAASVAATLVAPPSSATLVVPPPSSTTAPTIANAASASATLPAANEIDPNALRQVLRIASTHDARNQLPQSAVIPAWLGASPLGRAPITPEHDAQLNLLEHALSRTPLQMDSEKPRSYLPKMPCATASYYPQSPPANADTLEYYLRLSPETLFFTFYYMEGSRAQLLAAKALKKLSWRFHTKYLMWFQRHEEPKQITDDYEQGTYVYFDFEKWSQRKKEQFTFEYRYLEDKDFD</sequence>
<keyword evidence="7" id="KW-1185">Reference proteome</keyword>
<dbReference type="InterPro" id="IPR040168">
    <property type="entry name" value="Not2/3/5"/>
</dbReference>
<accession>A0A183V858</accession>
<evidence type="ECO:0000256" key="3">
    <source>
        <dbReference type="ARBA" id="ARBA00023163"/>
    </source>
</evidence>
<dbReference type="Proteomes" id="UP000050794">
    <property type="component" value="Unassembled WGS sequence"/>
</dbReference>
<keyword evidence="3" id="KW-0804">Transcription</keyword>
<keyword evidence="2" id="KW-0805">Transcription regulation</keyword>
<dbReference type="InterPro" id="IPR007282">
    <property type="entry name" value="NOT2/3/5_C"/>
</dbReference>
<dbReference type="GO" id="GO:0006355">
    <property type="term" value="P:regulation of DNA-templated transcription"/>
    <property type="evidence" value="ECO:0007669"/>
    <property type="project" value="InterPro"/>
</dbReference>
<evidence type="ECO:0000256" key="4">
    <source>
        <dbReference type="SAM" id="MobiDB-lite"/>
    </source>
</evidence>
<dbReference type="PANTHER" id="PTHR23326">
    <property type="entry name" value="CCR4 NOT-RELATED"/>
    <property type="match status" value="1"/>
</dbReference>
<dbReference type="WBParaSite" id="TCNE_0001692901-mRNA-1">
    <property type="protein sequence ID" value="TCNE_0001692901-mRNA-1"/>
    <property type="gene ID" value="TCNE_0001692901"/>
</dbReference>
<name>A0A183V858_TOXCA</name>
<dbReference type="AlphaFoldDB" id="A0A183V858"/>
<feature type="compositionally biased region" description="Low complexity" evidence="4">
    <location>
        <begin position="61"/>
        <end position="77"/>
    </location>
</feature>
<dbReference type="Gene3D" id="2.30.30.1020">
    <property type="entry name" value="CCR4-NOT complex subunit 2/3/5, C-terminal domain"/>
    <property type="match status" value="1"/>
</dbReference>
<evidence type="ECO:0000313" key="6">
    <source>
        <dbReference type="EMBL" id="VDM48249.1"/>
    </source>
</evidence>
<dbReference type="Pfam" id="PF04153">
    <property type="entry name" value="NOT2_3_5_C"/>
    <property type="match status" value="1"/>
</dbReference>
<dbReference type="GO" id="GO:2000036">
    <property type="term" value="P:regulation of stem cell population maintenance"/>
    <property type="evidence" value="ECO:0007669"/>
    <property type="project" value="UniProtKB-ARBA"/>
</dbReference>
<gene>
    <name evidence="6" type="ORF">TCNE_LOCUS16928</name>
</gene>
<evidence type="ECO:0000259" key="5">
    <source>
        <dbReference type="Pfam" id="PF04153"/>
    </source>
</evidence>
<reference evidence="6 7" key="2">
    <citation type="submission" date="2018-11" db="EMBL/GenBank/DDBJ databases">
        <authorList>
            <consortium name="Pathogen Informatics"/>
        </authorList>
    </citation>
    <scope>NUCLEOTIDE SEQUENCE [LARGE SCALE GENOMIC DNA]</scope>
</reference>
<evidence type="ECO:0000313" key="7">
    <source>
        <dbReference type="Proteomes" id="UP000050794"/>
    </source>
</evidence>
<organism evidence="7 8">
    <name type="scientific">Toxocara canis</name>
    <name type="common">Canine roundworm</name>
    <dbReference type="NCBI Taxonomy" id="6265"/>
    <lineage>
        <taxon>Eukaryota</taxon>
        <taxon>Metazoa</taxon>
        <taxon>Ecdysozoa</taxon>
        <taxon>Nematoda</taxon>
        <taxon>Chromadorea</taxon>
        <taxon>Rhabditida</taxon>
        <taxon>Spirurina</taxon>
        <taxon>Ascaridomorpha</taxon>
        <taxon>Ascaridoidea</taxon>
        <taxon>Toxocaridae</taxon>
        <taxon>Toxocara</taxon>
    </lineage>
</organism>
<feature type="compositionally biased region" description="Low complexity" evidence="4">
    <location>
        <begin position="23"/>
        <end position="41"/>
    </location>
</feature>
<evidence type="ECO:0000313" key="8">
    <source>
        <dbReference type="WBParaSite" id="TCNE_0001692901-mRNA-1"/>
    </source>
</evidence>
<dbReference type="InterPro" id="IPR038635">
    <property type="entry name" value="CCR4-NOT_su2/3/5_C_sf"/>
</dbReference>
<dbReference type="EMBL" id="UYWY01024006">
    <property type="protein sequence ID" value="VDM48249.1"/>
    <property type="molecule type" value="Genomic_DNA"/>
</dbReference>
<evidence type="ECO:0000256" key="1">
    <source>
        <dbReference type="ARBA" id="ARBA00007682"/>
    </source>
</evidence>
<protein>
    <submittedName>
        <fullName evidence="8">CCR4-NOT transcription complex subunit 3</fullName>
    </submittedName>
</protein>
<evidence type="ECO:0000256" key="2">
    <source>
        <dbReference type="ARBA" id="ARBA00023015"/>
    </source>
</evidence>
<proteinExistence type="inferred from homology"/>
<comment type="similarity">
    <text evidence="1">Belongs to the CNOT2/3/5 family.</text>
</comment>
<reference evidence="8" key="1">
    <citation type="submission" date="2016-06" db="UniProtKB">
        <authorList>
            <consortium name="WormBaseParasite"/>
        </authorList>
    </citation>
    <scope>IDENTIFICATION</scope>
</reference>
<dbReference type="GO" id="GO:0030015">
    <property type="term" value="C:CCR4-NOT core complex"/>
    <property type="evidence" value="ECO:0007669"/>
    <property type="project" value="InterPro"/>
</dbReference>